<dbReference type="Gene3D" id="3.40.50.300">
    <property type="entry name" value="P-loop containing nucleotide triphosphate hydrolases"/>
    <property type="match status" value="1"/>
</dbReference>
<dbReference type="InterPro" id="IPR027417">
    <property type="entry name" value="P-loop_NTPase"/>
</dbReference>
<evidence type="ECO:0000256" key="8">
    <source>
        <dbReference type="ARBA" id="ARBA00023242"/>
    </source>
</evidence>
<evidence type="ECO:0000256" key="6">
    <source>
        <dbReference type="ARBA" id="ARBA00022490"/>
    </source>
</evidence>
<comment type="subcellular location">
    <subcellularLocation>
        <location evidence="2">Cytoplasm</location>
    </subcellularLocation>
    <subcellularLocation>
        <location evidence="1">Nucleus</location>
    </subcellularLocation>
</comment>
<reference evidence="9" key="1">
    <citation type="submission" date="2020-11" db="EMBL/GenBank/DDBJ databases">
        <authorList>
            <person name="Tran Van P."/>
        </authorList>
    </citation>
    <scope>NUCLEOTIDE SEQUENCE</scope>
</reference>
<evidence type="ECO:0000256" key="2">
    <source>
        <dbReference type="ARBA" id="ARBA00004496"/>
    </source>
</evidence>
<evidence type="ECO:0000256" key="1">
    <source>
        <dbReference type="ARBA" id="ARBA00004123"/>
    </source>
</evidence>
<evidence type="ECO:0000256" key="5">
    <source>
        <dbReference type="ARBA" id="ARBA00020264"/>
    </source>
</evidence>
<dbReference type="GO" id="GO:0005829">
    <property type="term" value="C:cytosol"/>
    <property type="evidence" value="ECO:0007669"/>
    <property type="project" value="TreeGrafter"/>
</dbReference>
<dbReference type="PANTHER" id="PTHR15641">
    <property type="entry name" value="ELONGATOR COMPLEX PROTEIN 5"/>
    <property type="match status" value="1"/>
</dbReference>
<dbReference type="GO" id="GO:0005634">
    <property type="term" value="C:nucleus"/>
    <property type="evidence" value="ECO:0007669"/>
    <property type="project" value="UniProtKB-SubCell"/>
</dbReference>
<evidence type="ECO:0000313" key="10">
    <source>
        <dbReference type="Proteomes" id="UP000728032"/>
    </source>
</evidence>
<dbReference type="GO" id="GO:0002098">
    <property type="term" value="P:tRNA wobble uridine modification"/>
    <property type="evidence" value="ECO:0007669"/>
    <property type="project" value="InterPro"/>
</dbReference>
<dbReference type="GO" id="GO:0033588">
    <property type="term" value="C:elongator holoenzyme complex"/>
    <property type="evidence" value="ECO:0007669"/>
    <property type="project" value="InterPro"/>
</dbReference>
<dbReference type="OrthoDB" id="166907at2759"/>
<keyword evidence="10" id="KW-1185">Reference proteome</keyword>
<dbReference type="EMBL" id="CAJPVJ010002938">
    <property type="protein sequence ID" value="CAG2166994.1"/>
    <property type="molecule type" value="Genomic_DNA"/>
</dbReference>
<dbReference type="Proteomes" id="UP000728032">
    <property type="component" value="Unassembled WGS sequence"/>
</dbReference>
<evidence type="ECO:0000256" key="4">
    <source>
        <dbReference type="ARBA" id="ARBA00009567"/>
    </source>
</evidence>
<dbReference type="EMBL" id="OC917763">
    <property type="protein sequence ID" value="CAD7647936.1"/>
    <property type="molecule type" value="Genomic_DNA"/>
</dbReference>
<dbReference type="AlphaFoldDB" id="A0A7R9LU65"/>
<evidence type="ECO:0000313" key="9">
    <source>
        <dbReference type="EMBL" id="CAD7647936.1"/>
    </source>
</evidence>
<dbReference type="UniPathway" id="UPA00988"/>
<organism evidence="9">
    <name type="scientific">Oppiella nova</name>
    <dbReference type="NCBI Taxonomy" id="334625"/>
    <lineage>
        <taxon>Eukaryota</taxon>
        <taxon>Metazoa</taxon>
        <taxon>Ecdysozoa</taxon>
        <taxon>Arthropoda</taxon>
        <taxon>Chelicerata</taxon>
        <taxon>Arachnida</taxon>
        <taxon>Acari</taxon>
        <taxon>Acariformes</taxon>
        <taxon>Sarcoptiformes</taxon>
        <taxon>Oribatida</taxon>
        <taxon>Brachypylina</taxon>
        <taxon>Oppioidea</taxon>
        <taxon>Oppiidae</taxon>
        <taxon>Oppiella</taxon>
    </lineage>
</organism>
<keyword evidence="8" id="KW-0539">Nucleus</keyword>
<comment type="pathway">
    <text evidence="3">tRNA modification; 5-methoxycarbonylmethyl-2-thiouridine-tRNA biosynthesis.</text>
</comment>
<keyword evidence="6" id="KW-0963">Cytoplasm</keyword>
<keyword evidence="7" id="KW-0819">tRNA processing</keyword>
<gene>
    <name evidence="9" type="ORF">ONB1V03_LOCUS6509</name>
</gene>
<dbReference type="Pfam" id="PF10483">
    <property type="entry name" value="Elong_Iki1"/>
    <property type="match status" value="1"/>
</dbReference>
<dbReference type="GO" id="GO:0000049">
    <property type="term" value="F:tRNA binding"/>
    <property type="evidence" value="ECO:0007669"/>
    <property type="project" value="TreeGrafter"/>
</dbReference>
<comment type="similarity">
    <text evidence="4">Belongs to the ELP5 family.</text>
</comment>
<evidence type="ECO:0000256" key="3">
    <source>
        <dbReference type="ARBA" id="ARBA00005043"/>
    </source>
</evidence>
<name>A0A7R9LU65_9ACAR</name>
<accession>A0A7R9LU65</accession>
<dbReference type="PANTHER" id="PTHR15641:SF1">
    <property type="entry name" value="ELONGATOR COMPLEX PROTEIN 5"/>
    <property type="match status" value="1"/>
</dbReference>
<dbReference type="InterPro" id="IPR019519">
    <property type="entry name" value="Elp5"/>
</dbReference>
<proteinExistence type="inferred from homology"/>
<evidence type="ECO:0000256" key="7">
    <source>
        <dbReference type="ARBA" id="ARBA00022694"/>
    </source>
</evidence>
<protein>
    <recommendedName>
        <fullName evidence="5">Elongator complex protein 5</fullName>
    </recommendedName>
</protein>
<sequence>MNPIVRNNKLLSKLVSSAESSRFILICDQLGCDSRHLVKTLITNRFKQINVIVICIEKPFNVWMPSVPLNDRLKVVDLFTKYESIDTNISQHLLQEVDQLSGDSVVVIDSLTPILLMDSLYESICLLNELTNRFKQLVCVLHVDSHSQYTTESVEQLSHSVIHLSTKTIKTDDCFKAVIRHRKPHPKKHFSVQQSMEMFTINDNNIVYVKDSNETQSGQTFMGQTSADPTLNIPFNLNLKDSELEAKNKLLLPYIKTHEETKVFYEFDKNDDIDEEDPDEDLDI</sequence>